<evidence type="ECO:0000313" key="1">
    <source>
        <dbReference type="EMBL" id="EHQ24926.1"/>
    </source>
</evidence>
<proteinExistence type="predicted"/>
<dbReference type="RefSeq" id="WP_008504530.1">
    <property type="nucleotide sequence ID" value="NZ_CM001403.1"/>
</dbReference>
<organism evidence="1 2">
    <name type="scientific">Mucilaginibacter paludis DSM 18603</name>
    <dbReference type="NCBI Taxonomy" id="714943"/>
    <lineage>
        <taxon>Bacteria</taxon>
        <taxon>Pseudomonadati</taxon>
        <taxon>Bacteroidota</taxon>
        <taxon>Sphingobacteriia</taxon>
        <taxon>Sphingobacteriales</taxon>
        <taxon>Sphingobacteriaceae</taxon>
        <taxon>Mucilaginibacter</taxon>
    </lineage>
</organism>
<reference evidence="1" key="1">
    <citation type="submission" date="2011-09" db="EMBL/GenBank/DDBJ databases">
        <title>The permanent draft genome of Mucilaginibacter paludis DSM 18603.</title>
        <authorList>
            <consortium name="US DOE Joint Genome Institute (JGI-PGF)"/>
            <person name="Lucas S."/>
            <person name="Han J."/>
            <person name="Lapidus A."/>
            <person name="Bruce D."/>
            <person name="Goodwin L."/>
            <person name="Pitluck S."/>
            <person name="Peters L."/>
            <person name="Kyrpides N."/>
            <person name="Mavromatis K."/>
            <person name="Ivanova N."/>
            <person name="Mikhailova N."/>
            <person name="Held B."/>
            <person name="Detter J.C."/>
            <person name="Tapia R."/>
            <person name="Han C."/>
            <person name="Land M."/>
            <person name="Hauser L."/>
            <person name="Markowitz V."/>
            <person name="Cheng J.-F."/>
            <person name="Hugenholtz P."/>
            <person name="Woyke T."/>
            <person name="Wu D."/>
            <person name="Tindall B."/>
            <person name="Brambilla E."/>
            <person name="Klenk H.-P."/>
            <person name="Eisen J.A."/>
        </authorList>
    </citation>
    <scope>NUCLEOTIDE SEQUENCE [LARGE SCALE GENOMIC DNA]</scope>
    <source>
        <strain evidence="1">DSM 18603</strain>
    </source>
</reference>
<dbReference type="Gene3D" id="3.40.50.150">
    <property type="entry name" value="Vaccinia Virus protein VP39"/>
    <property type="match status" value="1"/>
</dbReference>
<gene>
    <name evidence="1" type="ORF">Mucpa_0745</name>
</gene>
<dbReference type="OrthoDB" id="1157001at2"/>
<dbReference type="InterPro" id="IPR029063">
    <property type="entry name" value="SAM-dependent_MTases_sf"/>
</dbReference>
<dbReference type="STRING" id="714943.Mucpa_0745"/>
<evidence type="ECO:0000313" key="2">
    <source>
        <dbReference type="Proteomes" id="UP000002774"/>
    </source>
</evidence>
<dbReference type="eggNOG" id="COG5285">
    <property type="taxonomic scope" value="Bacteria"/>
</dbReference>
<protein>
    <submittedName>
        <fullName evidence="1">Phytanoyl-CoA dioxygenase (PhyH) family</fullName>
    </submittedName>
</protein>
<dbReference type="Proteomes" id="UP000002774">
    <property type="component" value="Chromosome"/>
</dbReference>
<sequence length="320" mass="36283">MKSIENIDSAIQTLLFSENYKDLYEAVHLLHNQYSAITRIYANSITDQDIFLESGKAISPQKAAHCLLDIERTRKFIKGIYQAILQLQHHYPSTRINILYAGTGPYATLVTPLTSLFTAEQISLFMLDINEVSLNAVSKLYKEFEIDYYVQKYIHADASTYLLDPEDHIHLIITETMQNALRKEPQVAIMNNLIPQLPDKGIFIPQEISVNAMLLNMAQEQASFLEGGQKSQRKLIGNIYTVGQYVNQNHPVTLPVPSVESHKTLALLTDITVYGDHKLDAYQSGLTLPYHLALLDDTTTAVSFEYILNSNPHFKFQLFS</sequence>
<dbReference type="GO" id="GO:0051213">
    <property type="term" value="F:dioxygenase activity"/>
    <property type="evidence" value="ECO:0007669"/>
    <property type="project" value="UniProtKB-KW"/>
</dbReference>
<dbReference type="AlphaFoldDB" id="H1Y8A7"/>
<keyword evidence="2" id="KW-1185">Reference proteome</keyword>
<name>H1Y8A7_9SPHI</name>
<keyword evidence="1" id="KW-0223">Dioxygenase</keyword>
<accession>H1Y8A7</accession>
<keyword evidence="1" id="KW-0560">Oxidoreductase</keyword>
<dbReference type="EMBL" id="CM001403">
    <property type="protein sequence ID" value="EHQ24926.1"/>
    <property type="molecule type" value="Genomic_DNA"/>
</dbReference>
<dbReference type="HOGENOM" id="CLU_049591_0_0_10"/>